<evidence type="ECO:0000313" key="2">
    <source>
        <dbReference type="EMBL" id="MBP3967142.1"/>
    </source>
</evidence>
<name>A0ABS5CMQ2_9BACL</name>
<keyword evidence="3" id="KW-1185">Reference proteome</keyword>
<keyword evidence="1" id="KW-0812">Transmembrane</keyword>
<organism evidence="2 3">
    <name type="scientific">Paenibacillus lignilyticus</name>
    <dbReference type="NCBI Taxonomy" id="1172615"/>
    <lineage>
        <taxon>Bacteria</taxon>
        <taxon>Bacillati</taxon>
        <taxon>Bacillota</taxon>
        <taxon>Bacilli</taxon>
        <taxon>Bacillales</taxon>
        <taxon>Paenibacillaceae</taxon>
        <taxon>Paenibacillus</taxon>
    </lineage>
</organism>
<accession>A0ABS5CMQ2</accession>
<sequence>MFKHGPRLFIISGAVIVSAGCLWLMFIDADSAYANLVGILIVIGFGMAC</sequence>
<dbReference type="PROSITE" id="PS51257">
    <property type="entry name" value="PROKAR_LIPOPROTEIN"/>
    <property type="match status" value="1"/>
</dbReference>
<feature type="transmembrane region" description="Helical" evidence="1">
    <location>
        <begin position="32"/>
        <end position="48"/>
    </location>
</feature>
<protein>
    <submittedName>
        <fullName evidence="2">Uncharacterized protein</fullName>
    </submittedName>
</protein>
<reference evidence="2 3" key="1">
    <citation type="submission" date="2021-04" db="EMBL/GenBank/DDBJ databases">
        <title>Paenibacillus sp. DLE-14 whole genome sequence.</title>
        <authorList>
            <person name="Ham Y.J."/>
        </authorList>
    </citation>
    <scope>NUCLEOTIDE SEQUENCE [LARGE SCALE GENOMIC DNA]</scope>
    <source>
        <strain evidence="2 3">DLE-14</strain>
    </source>
</reference>
<keyword evidence="1" id="KW-1133">Transmembrane helix</keyword>
<gene>
    <name evidence="2" type="ORF">I8J30_31175</name>
</gene>
<dbReference type="EMBL" id="JAGKSP010000032">
    <property type="protein sequence ID" value="MBP3967142.1"/>
    <property type="molecule type" value="Genomic_DNA"/>
</dbReference>
<proteinExistence type="predicted"/>
<evidence type="ECO:0000256" key="1">
    <source>
        <dbReference type="SAM" id="Phobius"/>
    </source>
</evidence>
<feature type="transmembrane region" description="Helical" evidence="1">
    <location>
        <begin position="7"/>
        <end position="26"/>
    </location>
</feature>
<keyword evidence="1" id="KW-0472">Membrane</keyword>
<dbReference type="Proteomes" id="UP000673394">
    <property type="component" value="Unassembled WGS sequence"/>
</dbReference>
<evidence type="ECO:0000313" key="3">
    <source>
        <dbReference type="Proteomes" id="UP000673394"/>
    </source>
</evidence>
<comment type="caution">
    <text evidence="2">The sequence shown here is derived from an EMBL/GenBank/DDBJ whole genome shotgun (WGS) entry which is preliminary data.</text>
</comment>
<dbReference type="RefSeq" id="WP_210664266.1">
    <property type="nucleotide sequence ID" value="NZ_JAGKSP010000032.1"/>
</dbReference>